<dbReference type="Gene3D" id="3.40.50.300">
    <property type="entry name" value="P-loop containing nucleotide triphosphate hydrolases"/>
    <property type="match status" value="1"/>
</dbReference>
<dbReference type="Proteomes" id="UP000193922">
    <property type="component" value="Unassembled WGS sequence"/>
</dbReference>
<keyword evidence="2" id="KW-1185">Reference proteome</keyword>
<evidence type="ECO:0000313" key="1">
    <source>
        <dbReference type="EMBL" id="ORX70532.1"/>
    </source>
</evidence>
<dbReference type="GeneID" id="63806919"/>
<reference evidence="1 2" key="1">
    <citation type="submission" date="2016-07" db="EMBL/GenBank/DDBJ databases">
        <title>Pervasive Adenine N6-methylation of Active Genes in Fungi.</title>
        <authorList>
            <consortium name="DOE Joint Genome Institute"/>
            <person name="Mondo S.J."/>
            <person name="Dannebaum R.O."/>
            <person name="Kuo R.C."/>
            <person name="Labutti K."/>
            <person name="Haridas S."/>
            <person name="Kuo A."/>
            <person name="Salamov A."/>
            <person name="Ahrendt S.R."/>
            <person name="Lipzen A."/>
            <person name="Sullivan W."/>
            <person name="Andreopoulos W.B."/>
            <person name="Clum A."/>
            <person name="Lindquist E."/>
            <person name="Daum C."/>
            <person name="Ramamoorthy G.K."/>
            <person name="Gryganskyi A."/>
            <person name="Culley D."/>
            <person name="Magnuson J.K."/>
            <person name="James T.Y."/>
            <person name="O'Malley M.A."/>
            <person name="Stajich J.E."/>
            <person name="Spatafora J.W."/>
            <person name="Visel A."/>
            <person name="Grigoriev I.V."/>
        </authorList>
    </citation>
    <scope>NUCLEOTIDE SEQUENCE [LARGE SCALE GENOMIC DNA]</scope>
    <source>
        <strain evidence="1 2">ATCC 12442</strain>
    </source>
</reference>
<evidence type="ECO:0000313" key="2">
    <source>
        <dbReference type="Proteomes" id="UP000193922"/>
    </source>
</evidence>
<comment type="caution">
    <text evidence="1">The sequence shown here is derived from an EMBL/GenBank/DDBJ whole genome shotgun (WGS) entry which is preliminary data.</text>
</comment>
<name>A0A1Y1WAS5_9FUNG</name>
<dbReference type="RefSeq" id="XP_040744111.1">
    <property type="nucleotide sequence ID" value="XM_040890271.1"/>
</dbReference>
<evidence type="ECO:0008006" key="3">
    <source>
        <dbReference type="Google" id="ProtNLM"/>
    </source>
</evidence>
<organism evidence="1 2">
    <name type="scientific">Linderina pennispora</name>
    <dbReference type="NCBI Taxonomy" id="61395"/>
    <lineage>
        <taxon>Eukaryota</taxon>
        <taxon>Fungi</taxon>
        <taxon>Fungi incertae sedis</taxon>
        <taxon>Zoopagomycota</taxon>
        <taxon>Kickxellomycotina</taxon>
        <taxon>Kickxellomycetes</taxon>
        <taxon>Kickxellales</taxon>
        <taxon>Kickxellaceae</taxon>
        <taxon>Linderina</taxon>
    </lineage>
</organism>
<sequence length="153" mass="17199">MAAAYVKEYADRFEDWETMGHAIRYKVPALLSYGQVRLLASSTSKDLDFLIEAGQMFRSWASEYNCAVVCVNQVKDVFESAAVAAKIAAEARATGQEGKLVEVPNELLRTRRWLELSFAPWCSRRTCEIALDDRGFYSFGINSHEIDEVGGVF</sequence>
<proteinExistence type="predicted"/>
<accession>A0A1Y1WAS5</accession>
<gene>
    <name evidence="1" type="ORF">DL89DRAFT_292190</name>
</gene>
<protein>
    <recommendedName>
        <fullName evidence="3">DNA recombination and repair protein Rad51-like C-terminal domain-containing protein</fullName>
    </recommendedName>
</protein>
<dbReference type="AlphaFoldDB" id="A0A1Y1WAS5"/>
<dbReference type="InterPro" id="IPR027417">
    <property type="entry name" value="P-loop_NTPase"/>
</dbReference>
<dbReference type="OrthoDB" id="1861185at2759"/>
<dbReference type="EMBL" id="MCFD01000005">
    <property type="protein sequence ID" value="ORX70532.1"/>
    <property type="molecule type" value="Genomic_DNA"/>
</dbReference>